<gene>
    <name evidence="3" type="ORF">Ade02nite_72080</name>
</gene>
<name>A0ABQ3YF04_9ACTN</name>
<dbReference type="EMBL" id="BOMI01000146">
    <property type="protein sequence ID" value="GID78567.1"/>
    <property type="molecule type" value="Genomic_DNA"/>
</dbReference>
<feature type="region of interest" description="Disordered" evidence="1">
    <location>
        <begin position="85"/>
        <end position="104"/>
    </location>
</feature>
<dbReference type="RefSeq" id="WP_239169306.1">
    <property type="nucleotide sequence ID" value="NZ_BAAABO010000038.1"/>
</dbReference>
<proteinExistence type="predicted"/>
<dbReference type="Pfam" id="PF16170">
    <property type="entry name" value="DUF4873"/>
    <property type="match status" value="1"/>
</dbReference>
<evidence type="ECO:0000259" key="2">
    <source>
        <dbReference type="Pfam" id="PF16170"/>
    </source>
</evidence>
<evidence type="ECO:0000256" key="1">
    <source>
        <dbReference type="SAM" id="MobiDB-lite"/>
    </source>
</evidence>
<reference evidence="3 4" key="1">
    <citation type="submission" date="2021-01" db="EMBL/GenBank/DDBJ databases">
        <title>Whole genome shotgun sequence of Actinoplanes deccanensis NBRC 13994.</title>
        <authorList>
            <person name="Komaki H."/>
            <person name="Tamura T."/>
        </authorList>
    </citation>
    <scope>NUCLEOTIDE SEQUENCE [LARGE SCALE GENOMIC DNA]</scope>
    <source>
        <strain evidence="3 4">NBRC 13994</strain>
    </source>
</reference>
<sequence>MIDYPIPEEEYRGPATLRVGEQGHPVEIRLSARFEPVEGRFRWAGRTTPDEALRERVGGGLREAQLSLPGAPPIAVRLSEPDPWGGVRLSGTGTPPWFFQEAPQ</sequence>
<comment type="caution">
    <text evidence="3">The sequence shown here is derived from an EMBL/GenBank/DDBJ whole genome shotgun (WGS) entry which is preliminary data.</text>
</comment>
<protein>
    <submittedName>
        <fullName evidence="3">DUF4873 domain-containing protein</fullName>
    </submittedName>
</protein>
<dbReference type="Proteomes" id="UP000609879">
    <property type="component" value="Unassembled WGS sequence"/>
</dbReference>
<dbReference type="InterPro" id="IPR032371">
    <property type="entry name" value="DUF4873"/>
</dbReference>
<organism evidence="3 4">
    <name type="scientific">Paractinoplanes deccanensis</name>
    <dbReference type="NCBI Taxonomy" id="113561"/>
    <lineage>
        <taxon>Bacteria</taxon>
        <taxon>Bacillati</taxon>
        <taxon>Actinomycetota</taxon>
        <taxon>Actinomycetes</taxon>
        <taxon>Micromonosporales</taxon>
        <taxon>Micromonosporaceae</taxon>
        <taxon>Paractinoplanes</taxon>
    </lineage>
</organism>
<keyword evidence="4" id="KW-1185">Reference proteome</keyword>
<evidence type="ECO:0000313" key="3">
    <source>
        <dbReference type="EMBL" id="GID78567.1"/>
    </source>
</evidence>
<feature type="domain" description="DUF4873" evidence="2">
    <location>
        <begin position="8"/>
        <end position="97"/>
    </location>
</feature>
<accession>A0ABQ3YF04</accession>
<evidence type="ECO:0000313" key="4">
    <source>
        <dbReference type="Proteomes" id="UP000609879"/>
    </source>
</evidence>